<dbReference type="Gene3D" id="3.10.50.40">
    <property type="match status" value="1"/>
</dbReference>
<evidence type="ECO:0000256" key="10">
    <source>
        <dbReference type="ARBA" id="ARBA00029986"/>
    </source>
</evidence>
<dbReference type="OrthoDB" id="9767721at2"/>
<evidence type="ECO:0000256" key="6">
    <source>
        <dbReference type="ARBA" id="ARBA00022490"/>
    </source>
</evidence>
<dbReference type="InterPro" id="IPR036611">
    <property type="entry name" value="Trigger_fac_ribosome-bd_sf"/>
</dbReference>
<feature type="domain" description="Trigger factor ribosome-binding bacterial" evidence="11">
    <location>
        <begin position="58"/>
        <end position="142"/>
    </location>
</feature>
<comment type="catalytic activity">
    <reaction evidence="1">
        <text>[protein]-peptidylproline (omega=180) = [protein]-peptidylproline (omega=0)</text>
        <dbReference type="Rhea" id="RHEA:16237"/>
        <dbReference type="Rhea" id="RHEA-COMP:10747"/>
        <dbReference type="Rhea" id="RHEA-COMP:10748"/>
        <dbReference type="ChEBI" id="CHEBI:83833"/>
        <dbReference type="ChEBI" id="CHEBI:83834"/>
        <dbReference type="EC" id="5.2.1.8"/>
    </reaction>
</comment>
<evidence type="ECO:0000256" key="7">
    <source>
        <dbReference type="ARBA" id="ARBA00023110"/>
    </source>
</evidence>
<sequence length="452" mass="50833">MQRIFSIANDIQVHLSITVPFEELNSFLQQAQEELREDLPSTFDVTSACDRDDFWEPVAAKATSIMISTLVDRILKEEGRHPISRPRPINLPRLSYGHEYTFEIEIEVLPIIAFPENFSDIRLTVHEPEFSSEKFYKAVERLMVPITTVTKVTEIRFPQPGDIVDLRVNGHIDGKSVPGLTNRDIKILINAIPVEHNLGEVEQHVKKIHVGEQVEYTMRCPADYPDPLVRGKDVQLTVLLKALYQRELPKLTDSAAVRLGYKSAVALKTQAFMHVMNESSRLHTVEAKNRLMQLLLDGVEIPIPESLQQMFLAEYIKNVRAFFGTGTSAPEAKEHIRSALRAASQEGIPIAKENARRHVYLLAYAYAHDITVSQQDLAKSIREMAHRTGSTEEMLRGKVFASDMGDTLTESLMAEKALNLIFTSAQKVVVDQAGKVIPPHGKKDQGMGPKIP</sequence>
<organism evidence="13 14">
    <name type="scientific">Desulfovibrio desulfuricans</name>
    <dbReference type="NCBI Taxonomy" id="876"/>
    <lineage>
        <taxon>Bacteria</taxon>
        <taxon>Pseudomonadati</taxon>
        <taxon>Thermodesulfobacteriota</taxon>
        <taxon>Desulfovibrionia</taxon>
        <taxon>Desulfovibrionales</taxon>
        <taxon>Desulfovibrionaceae</taxon>
        <taxon>Desulfovibrio</taxon>
    </lineage>
</organism>
<evidence type="ECO:0000259" key="12">
    <source>
        <dbReference type="Pfam" id="PF05698"/>
    </source>
</evidence>
<dbReference type="AlphaFoldDB" id="A0A4P7UHP4"/>
<dbReference type="GO" id="GO:0003755">
    <property type="term" value="F:peptidyl-prolyl cis-trans isomerase activity"/>
    <property type="evidence" value="ECO:0007669"/>
    <property type="project" value="UniProtKB-KW"/>
</dbReference>
<keyword evidence="8" id="KW-0143">Chaperone</keyword>
<keyword evidence="9" id="KW-0413">Isomerase</keyword>
<feature type="domain" description="Trigger factor C-terminal" evidence="12">
    <location>
        <begin position="286"/>
        <end position="422"/>
    </location>
</feature>
<evidence type="ECO:0000259" key="11">
    <source>
        <dbReference type="Pfam" id="PF05697"/>
    </source>
</evidence>
<dbReference type="InterPro" id="IPR008880">
    <property type="entry name" value="Trigger_fac_C"/>
</dbReference>
<evidence type="ECO:0000256" key="9">
    <source>
        <dbReference type="ARBA" id="ARBA00023235"/>
    </source>
</evidence>
<dbReference type="Pfam" id="PF05697">
    <property type="entry name" value="Trigger_N"/>
    <property type="match status" value="1"/>
</dbReference>
<dbReference type="PIRSF" id="PIRSF003095">
    <property type="entry name" value="Trigger_factor"/>
    <property type="match status" value="1"/>
</dbReference>
<evidence type="ECO:0000256" key="8">
    <source>
        <dbReference type="ARBA" id="ARBA00023186"/>
    </source>
</evidence>
<protein>
    <recommendedName>
        <fullName evidence="5">Trigger factor</fullName>
        <ecNumber evidence="4">5.2.1.8</ecNumber>
    </recommendedName>
    <alternativeName>
        <fullName evidence="10">PPIase</fullName>
    </alternativeName>
</protein>
<evidence type="ECO:0000256" key="2">
    <source>
        <dbReference type="ARBA" id="ARBA00004496"/>
    </source>
</evidence>
<keyword evidence="7" id="KW-0697">Rotamase</keyword>
<dbReference type="GO" id="GO:0005737">
    <property type="term" value="C:cytoplasm"/>
    <property type="evidence" value="ECO:0007669"/>
    <property type="project" value="UniProtKB-SubCell"/>
</dbReference>
<dbReference type="SUPFAM" id="SSF102735">
    <property type="entry name" value="Trigger factor ribosome-binding domain"/>
    <property type="match status" value="1"/>
</dbReference>
<reference evidence="13 14" key="1">
    <citation type="submission" date="2019-02" db="EMBL/GenBank/DDBJ databases">
        <title>Complete Genome Sequence of Desulfovibrio desulfuricans IC1, a Sulfonate Utilizing Anaerobe.</title>
        <authorList>
            <person name="Day L.A."/>
            <person name="De Leon K.B."/>
            <person name="Wall J.D."/>
        </authorList>
    </citation>
    <scope>NUCLEOTIDE SEQUENCE [LARGE SCALE GENOMIC DNA]</scope>
    <source>
        <strain evidence="13 14">IC1</strain>
    </source>
</reference>
<evidence type="ECO:0000256" key="4">
    <source>
        <dbReference type="ARBA" id="ARBA00013194"/>
    </source>
</evidence>
<evidence type="ECO:0000313" key="14">
    <source>
        <dbReference type="Proteomes" id="UP000297065"/>
    </source>
</evidence>
<dbReference type="InterPro" id="IPR027304">
    <property type="entry name" value="Trigger_fact/SurA_dom_sf"/>
</dbReference>
<evidence type="ECO:0000256" key="1">
    <source>
        <dbReference type="ARBA" id="ARBA00000971"/>
    </source>
</evidence>
<name>A0A4P7UHP4_DESDE</name>
<dbReference type="GO" id="GO:0015031">
    <property type="term" value="P:protein transport"/>
    <property type="evidence" value="ECO:0007669"/>
    <property type="project" value="InterPro"/>
</dbReference>
<comment type="similarity">
    <text evidence="3">Belongs to the FKBP-type PPIase family. Tig subfamily.</text>
</comment>
<dbReference type="GO" id="GO:0006457">
    <property type="term" value="P:protein folding"/>
    <property type="evidence" value="ECO:0007669"/>
    <property type="project" value="InterPro"/>
</dbReference>
<evidence type="ECO:0000313" key="13">
    <source>
        <dbReference type="EMBL" id="QCC85815.1"/>
    </source>
</evidence>
<dbReference type="InterPro" id="IPR005215">
    <property type="entry name" value="Trig_fac"/>
</dbReference>
<dbReference type="RefSeq" id="WP_136399951.1">
    <property type="nucleotide sequence ID" value="NZ_CP036295.1"/>
</dbReference>
<evidence type="ECO:0000256" key="5">
    <source>
        <dbReference type="ARBA" id="ARBA00016902"/>
    </source>
</evidence>
<accession>A0A4P7UHP4</accession>
<dbReference type="InterPro" id="IPR037041">
    <property type="entry name" value="Trigger_fac_C_sf"/>
</dbReference>
<keyword evidence="6" id="KW-0963">Cytoplasm</keyword>
<gene>
    <name evidence="13" type="ORF">DDIC_07995</name>
</gene>
<dbReference type="SUPFAM" id="SSF109998">
    <property type="entry name" value="Triger factor/SurA peptide-binding domain-like"/>
    <property type="match status" value="1"/>
</dbReference>
<evidence type="ECO:0000256" key="3">
    <source>
        <dbReference type="ARBA" id="ARBA00005464"/>
    </source>
</evidence>
<dbReference type="Pfam" id="PF05698">
    <property type="entry name" value="Trigger_C"/>
    <property type="match status" value="1"/>
</dbReference>
<dbReference type="InterPro" id="IPR046357">
    <property type="entry name" value="PPIase_dom_sf"/>
</dbReference>
<dbReference type="Gene3D" id="1.10.3120.10">
    <property type="entry name" value="Trigger factor, C-terminal domain"/>
    <property type="match status" value="1"/>
</dbReference>
<dbReference type="SUPFAM" id="SSF54534">
    <property type="entry name" value="FKBP-like"/>
    <property type="match status" value="1"/>
</dbReference>
<dbReference type="Proteomes" id="UP000297065">
    <property type="component" value="Chromosome"/>
</dbReference>
<dbReference type="InterPro" id="IPR008881">
    <property type="entry name" value="Trigger_fac_ribosome-bd_bac"/>
</dbReference>
<proteinExistence type="inferred from homology"/>
<dbReference type="EMBL" id="CP036295">
    <property type="protein sequence ID" value="QCC85815.1"/>
    <property type="molecule type" value="Genomic_DNA"/>
</dbReference>
<comment type="subcellular location">
    <subcellularLocation>
        <location evidence="2">Cytoplasm</location>
    </subcellularLocation>
</comment>
<dbReference type="EC" id="5.2.1.8" evidence="4"/>